<dbReference type="RefSeq" id="WP_129172002.1">
    <property type="nucleotide sequence ID" value="NZ_JACCBI010000001.1"/>
</dbReference>
<dbReference type="InterPro" id="IPR002734">
    <property type="entry name" value="RibDG_C"/>
</dbReference>
<keyword evidence="4" id="KW-1185">Reference proteome</keyword>
<evidence type="ECO:0000313" key="2">
    <source>
        <dbReference type="EMBL" id="NYD68117.1"/>
    </source>
</evidence>
<dbReference type="GO" id="GO:0009231">
    <property type="term" value="P:riboflavin biosynthetic process"/>
    <property type="evidence" value="ECO:0007669"/>
    <property type="project" value="InterPro"/>
</dbReference>
<proteinExistence type="predicted"/>
<accession>A0A4Q2M8N4</accession>
<dbReference type="PANTHER" id="PTHR38011">
    <property type="entry name" value="DIHYDROFOLATE REDUCTASE FAMILY PROTEIN (AFU_ORTHOLOGUE AFUA_8G06820)"/>
    <property type="match status" value="1"/>
</dbReference>
<name>A0A4Q2M8N4_9MICO</name>
<dbReference type="InterPro" id="IPR024072">
    <property type="entry name" value="DHFR-like_dom_sf"/>
</dbReference>
<protein>
    <submittedName>
        <fullName evidence="3">Deaminase</fullName>
    </submittedName>
    <submittedName>
        <fullName evidence="2">Dihydrofolate reductase</fullName>
    </submittedName>
</protein>
<dbReference type="InterPro" id="IPR050765">
    <property type="entry name" value="Riboflavin_Biosynth_HTPR"/>
</dbReference>
<dbReference type="GO" id="GO:0008703">
    <property type="term" value="F:5-amino-6-(5-phosphoribosylamino)uracil reductase activity"/>
    <property type="evidence" value="ECO:0007669"/>
    <property type="project" value="InterPro"/>
</dbReference>
<dbReference type="OrthoDB" id="7949219at2"/>
<dbReference type="EMBL" id="JACCBI010000001">
    <property type="protein sequence ID" value="NYD68117.1"/>
    <property type="molecule type" value="Genomic_DNA"/>
</dbReference>
<reference evidence="2 5" key="2">
    <citation type="submission" date="2020-07" db="EMBL/GenBank/DDBJ databases">
        <title>Sequencing the genomes of 1000 actinobacteria strains.</title>
        <authorList>
            <person name="Klenk H.-P."/>
        </authorList>
    </citation>
    <scope>NUCLEOTIDE SEQUENCE [LARGE SCALE GENOMIC DNA]</scope>
    <source>
        <strain evidence="2 5">DSM 23870</strain>
    </source>
</reference>
<dbReference type="Pfam" id="PF01872">
    <property type="entry name" value="RibD_C"/>
    <property type="match status" value="1"/>
</dbReference>
<dbReference type="Proteomes" id="UP000292686">
    <property type="component" value="Unassembled WGS sequence"/>
</dbReference>
<reference evidence="3 4" key="1">
    <citation type="submission" date="2019-01" db="EMBL/GenBank/DDBJ databases">
        <title>Agromyces.</title>
        <authorList>
            <person name="Li J."/>
        </authorList>
    </citation>
    <scope>NUCLEOTIDE SEQUENCE [LARGE SCALE GENOMIC DNA]</scope>
    <source>
        <strain evidence="3 4">DSM 23870</strain>
    </source>
</reference>
<feature type="domain" description="Bacterial bifunctional deaminase-reductase C-terminal" evidence="1">
    <location>
        <begin position="4"/>
        <end position="171"/>
    </location>
</feature>
<dbReference type="SUPFAM" id="SSF53597">
    <property type="entry name" value="Dihydrofolate reductase-like"/>
    <property type="match status" value="1"/>
</dbReference>
<sequence length="187" mass="20886">MGSLIYSMITSLDGYAIGPDGSSEFLDVDQEAHDFFAQQMTSFGTFLYGRRMYETMLFWETAHLDPDYPPFIADFARAWQAIDKVVYSRTLEDVASERTRIERSFEPEEVRAFVTASDLDVTIDGPELAAQAIRAGIVDEFQPIVGPVVAGGGTPFFPAGTTLALELLNEYRFASGGVWLRYRPTRT</sequence>
<evidence type="ECO:0000313" key="3">
    <source>
        <dbReference type="EMBL" id="RXZ87737.1"/>
    </source>
</evidence>
<comment type="caution">
    <text evidence="3">The sequence shown here is derived from an EMBL/GenBank/DDBJ whole genome shotgun (WGS) entry which is preliminary data.</text>
</comment>
<gene>
    <name evidence="2" type="ORF">BJ972_002636</name>
    <name evidence="3" type="ORF">ESP50_00580</name>
</gene>
<dbReference type="Proteomes" id="UP000581087">
    <property type="component" value="Unassembled WGS sequence"/>
</dbReference>
<evidence type="ECO:0000259" key="1">
    <source>
        <dbReference type="Pfam" id="PF01872"/>
    </source>
</evidence>
<evidence type="ECO:0000313" key="5">
    <source>
        <dbReference type="Proteomes" id="UP000581087"/>
    </source>
</evidence>
<dbReference type="Gene3D" id="3.40.430.10">
    <property type="entry name" value="Dihydrofolate Reductase, subunit A"/>
    <property type="match status" value="1"/>
</dbReference>
<dbReference type="EMBL" id="SDPM01000001">
    <property type="protein sequence ID" value="RXZ87737.1"/>
    <property type="molecule type" value="Genomic_DNA"/>
</dbReference>
<dbReference type="AlphaFoldDB" id="A0A4Q2M8N4"/>
<dbReference type="PANTHER" id="PTHR38011:SF11">
    <property type="entry name" value="2,5-DIAMINO-6-RIBOSYLAMINO-4(3H)-PYRIMIDINONE 5'-PHOSPHATE REDUCTASE"/>
    <property type="match status" value="1"/>
</dbReference>
<organism evidence="3 4">
    <name type="scientific">Agromyces atrinae</name>
    <dbReference type="NCBI Taxonomy" id="592376"/>
    <lineage>
        <taxon>Bacteria</taxon>
        <taxon>Bacillati</taxon>
        <taxon>Actinomycetota</taxon>
        <taxon>Actinomycetes</taxon>
        <taxon>Micrococcales</taxon>
        <taxon>Microbacteriaceae</taxon>
        <taxon>Agromyces</taxon>
    </lineage>
</organism>
<evidence type="ECO:0000313" key="4">
    <source>
        <dbReference type="Proteomes" id="UP000292686"/>
    </source>
</evidence>